<dbReference type="GeneID" id="68617422"/>
<feature type="domain" description="HTH bat-type" evidence="3">
    <location>
        <begin position="163"/>
        <end position="214"/>
    </location>
</feature>
<reference evidence="5 6" key="1">
    <citation type="journal article" date="2019" name="Int. J. Syst. Evol. Microbiol.">
        <title>The Global Catalogue of Microorganisms (GCM) 10K type strain sequencing project: providing services to taxonomists for standard genome sequencing and annotation.</title>
        <authorList>
            <consortium name="The Broad Institute Genomics Platform"/>
            <consortium name="The Broad Institute Genome Sequencing Center for Infectious Disease"/>
            <person name="Wu L."/>
            <person name="Ma J."/>
        </authorList>
    </citation>
    <scope>NUCLEOTIDE SEQUENCE [LARGE SCALE GENOMIC DNA]</scope>
    <source>
        <strain evidence="5 6">JCM 17504</strain>
    </source>
</reference>
<evidence type="ECO:0000313" key="6">
    <source>
        <dbReference type="Proteomes" id="UP001501729"/>
    </source>
</evidence>
<evidence type="ECO:0008006" key="7">
    <source>
        <dbReference type="Google" id="ProtNLM"/>
    </source>
</evidence>
<evidence type="ECO:0000259" key="3">
    <source>
        <dbReference type="Pfam" id="PF04967"/>
    </source>
</evidence>
<evidence type="ECO:0000256" key="1">
    <source>
        <dbReference type="ARBA" id="ARBA00023015"/>
    </source>
</evidence>
<evidence type="ECO:0000259" key="4">
    <source>
        <dbReference type="Pfam" id="PF15915"/>
    </source>
</evidence>
<dbReference type="AlphaFoldDB" id="A0AAV3USD2"/>
<dbReference type="RefSeq" id="WP_227779252.1">
    <property type="nucleotide sequence ID" value="NZ_BAABKX010000030.1"/>
</dbReference>
<evidence type="ECO:0000256" key="2">
    <source>
        <dbReference type="ARBA" id="ARBA00023163"/>
    </source>
</evidence>
<dbReference type="Gene3D" id="1.10.10.10">
    <property type="entry name" value="Winged helix-like DNA-binding domain superfamily/Winged helix DNA-binding domain"/>
    <property type="match status" value="1"/>
</dbReference>
<dbReference type="PANTHER" id="PTHR34236:SF1">
    <property type="entry name" value="DIMETHYL SULFOXIDE REDUCTASE TRANSCRIPTIONAL ACTIVATOR"/>
    <property type="match status" value="1"/>
</dbReference>
<dbReference type="InterPro" id="IPR013324">
    <property type="entry name" value="RNA_pol_sigma_r3/r4-like"/>
</dbReference>
<evidence type="ECO:0000313" key="5">
    <source>
        <dbReference type="EMBL" id="GAA5066305.1"/>
    </source>
</evidence>
<keyword evidence="6" id="KW-1185">Reference proteome</keyword>
<dbReference type="InterPro" id="IPR036388">
    <property type="entry name" value="WH-like_DNA-bd_sf"/>
</dbReference>
<feature type="domain" description="Bacterioopsin transcriptional activator GAF and HTH associated" evidence="4">
    <location>
        <begin position="8"/>
        <end position="145"/>
    </location>
</feature>
<proteinExistence type="predicted"/>
<dbReference type="SUPFAM" id="SSF88659">
    <property type="entry name" value="Sigma3 and sigma4 domains of RNA polymerase sigma factors"/>
    <property type="match status" value="1"/>
</dbReference>
<protein>
    <recommendedName>
        <fullName evidence="7">HTH DNA binding domain-containing protein</fullName>
    </recommendedName>
</protein>
<dbReference type="Proteomes" id="UP001501729">
    <property type="component" value="Unassembled WGS sequence"/>
</dbReference>
<dbReference type="Pfam" id="PF04967">
    <property type="entry name" value="HTH_10"/>
    <property type="match status" value="1"/>
</dbReference>
<dbReference type="PANTHER" id="PTHR34236">
    <property type="entry name" value="DIMETHYL SULFOXIDE REDUCTASE TRANSCRIPTIONAL ACTIVATOR"/>
    <property type="match status" value="1"/>
</dbReference>
<organism evidence="5 6">
    <name type="scientific">Haladaptatus pallidirubidus</name>
    <dbReference type="NCBI Taxonomy" id="1008152"/>
    <lineage>
        <taxon>Archaea</taxon>
        <taxon>Methanobacteriati</taxon>
        <taxon>Methanobacteriota</taxon>
        <taxon>Stenosarchaea group</taxon>
        <taxon>Halobacteria</taxon>
        <taxon>Halobacteriales</taxon>
        <taxon>Haladaptataceae</taxon>
        <taxon>Haladaptatus</taxon>
    </lineage>
</organism>
<accession>A0AAV3USD2</accession>
<sequence>MNPDLSAEFRLSSSSLALTGLAASIPNARIKLDEVVGVDHSVLLCWIEAESYDTVEAALDAKASIAAWTLLEAATKRRLYRLRMAEPIEVQVAIPEEFIKRGTTPIHAMITRDGWLMRARFPDRTTLTEYREACHQRGISFTLEGLYQPTTDPEGEGLSLAGLTPKQREALLLAYEEGYYDLPRGTKLTDLSDRLGISRRSMSDRLRRAEREIVATAITNERIAPRNTNSTDHQ</sequence>
<gene>
    <name evidence="5" type="ORF">GCM10025751_58080</name>
</gene>
<dbReference type="InterPro" id="IPR007050">
    <property type="entry name" value="HTH_bacterioopsin"/>
</dbReference>
<keyword evidence="2" id="KW-0804">Transcription</keyword>
<dbReference type="EMBL" id="BAABKX010000030">
    <property type="protein sequence ID" value="GAA5066305.1"/>
    <property type="molecule type" value="Genomic_DNA"/>
</dbReference>
<dbReference type="Pfam" id="PF15915">
    <property type="entry name" value="BAT"/>
    <property type="match status" value="1"/>
</dbReference>
<name>A0AAV3USD2_9EURY</name>
<dbReference type="InterPro" id="IPR031803">
    <property type="entry name" value="BAT_GAF/HTH-assoc"/>
</dbReference>
<comment type="caution">
    <text evidence="5">The sequence shown here is derived from an EMBL/GenBank/DDBJ whole genome shotgun (WGS) entry which is preliminary data.</text>
</comment>
<keyword evidence="1" id="KW-0805">Transcription regulation</keyword>